<evidence type="ECO:0000259" key="7">
    <source>
        <dbReference type="PROSITE" id="PS50252"/>
    </source>
</evidence>
<evidence type="ECO:0000313" key="9">
    <source>
        <dbReference type="Proteomes" id="UP000728185"/>
    </source>
</evidence>
<comment type="caution">
    <text evidence="8">The sequence shown here is derived from an EMBL/GenBank/DDBJ whole genome shotgun (WGS) entry which is preliminary data.</text>
</comment>
<dbReference type="EMBL" id="LUCM01011200">
    <property type="protein sequence ID" value="KAA0184287.1"/>
    <property type="molecule type" value="Genomic_DNA"/>
</dbReference>
<dbReference type="OrthoDB" id="7442607at2759"/>
<organism evidence="8 9">
    <name type="scientific">Fasciolopsis buskii</name>
    <dbReference type="NCBI Taxonomy" id="27845"/>
    <lineage>
        <taxon>Eukaryota</taxon>
        <taxon>Metazoa</taxon>
        <taxon>Spiralia</taxon>
        <taxon>Lophotrochozoa</taxon>
        <taxon>Platyhelminthes</taxon>
        <taxon>Trematoda</taxon>
        <taxon>Digenea</taxon>
        <taxon>Plagiorchiida</taxon>
        <taxon>Echinostomata</taxon>
        <taxon>Echinostomatoidea</taxon>
        <taxon>Fasciolidae</taxon>
        <taxon>Fasciolopsis</taxon>
    </lineage>
</organism>
<evidence type="ECO:0000256" key="3">
    <source>
        <dbReference type="ARBA" id="ARBA00023163"/>
    </source>
</evidence>
<keyword evidence="4 5" id="KW-0539">Nucleus</keyword>
<feature type="compositionally biased region" description="Polar residues" evidence="6">
    <location>
        <begin position="60"/>
        <end position="74"/>
    </location>
</feature>
<dbReference type="Proteomes" id="UP000728185">
    <property type="component" value="Unassembled WGS sequence"/>
</dbReference>
<name>A0A8E0RJC0_9TREM</name>
<keyword evidence="2 5" id="KW-0238">DNA-binding</keyword>
<keyword evidence="1" id="KW-0805">Transcription regulation</keyword>
<dbReference type="InterPro" id="IPR046360">
    <property type="entry name" value="T-box_DNA-bd"/>
</dbReference>
<comment type="subcellular location">
    <subcellularLocation>
        <location evidence="5">Nucleus</location>
    </subcellularLocation>
</comment>
<dbReference type="SMART" id="SM00425">
    <property type="entry name" value="TBOX"/>
    <property type="match status" value="1"/>
</dbReference>
<comment type="caution">
    <text evidence="5">Lacks conserved residue(s) required for the propagation of feature annotation.</text>
</comment>
<dbReference type="PANTHER" id="PTHR11267:SF181">
    <property type="entry name" value="OPTOMOTOR-BLIND PROTEIN"/>
    <property type="match status" value="1"/>
</dbReference>
<dbReference type="PANTHER" id="PTHR11267">
    <property type="entry name" value="T-BOX PROTEIN-RELATED"/>
    <property type="match status" value="1"/>
</dbReference>
<dbReference type="GO" id="GO:0000978">
    <property type="term" value="F:RNA polymerase II cis-regulatory region sequence-specific DNA binding"/>
    <property type="evidence" value="ECO:0007669"/>
    <property type="project" value="InterPro"/>
</dbReference>
<evidence type="ECO:0000256" key="2">
    <source>
        <dbReference type="ARBA" id="ARBA00023125"/>
    </source>
</evidence>
<gene>
    <name evidence="8" type="ORF">FBUS_05863</name>
</gene>
<dbReference type="SUPFAM" id="SSF49417">
    <property type="entry name" value="p53-like transcription factors"/>
    <property type="match status" value="1"/>
</dbReference>
<evidence type="ECO:0000256" key="1">
    <source>
        <dbReference type="ARBA" id="ARBA00023015"/>
    </source>
</evidence>
<dbReference type="GO" id="GO:0000981">
    <property type="term" value="F:DNA-binding transcription factor activity, RNA polymerase II-specific"/>
    <property type="evidence" value="ECO:0007669"/>
    <property type="project" value="TreeGrafter"/>
</dbReference>
<dbReference type="Pfam" id="PF00907">
    <property type="entry name" value="T-box"/>
    <property type="match status" value="1"/>
</dbReference>
<sequence>MSNPNEDYNTRGHSYKAEPGETFLNLLTYTPELRTLESAEQTTVNFHLSLPGSSPFFLHDSSSGGDTSIQSYLGQSRPEPAESGADEGLTEAYYSHGTEEAIPLFSALDGITNPPESNTTTCMESTGMKTDILIANNNGSTPPKPSVPHMQHQHQQQNTIYHTDVSTSSVVRVHPKLCHPHQEQRVSTFYTPDISSQNSWDLMFPNNSHTCNPISKHTYATPYCHSPTTVSSSFPSGLDQTTPKHFFTAHAHLFHGSLNNAESNNSLQTNNYCRWNHDLPLGTNFTETNLIPSAPVVPTNYYWVGCPHTSHCCTQCSEFKTTVNRPNGDTSSFMPSFTVPCSQTTQNSHELSAGPWGQTASGTFMNNLHSRPTAGGHRRTSSVKRISRRRCQWVRSRNPLGSRSDEARSTYSGDSFAYPMSMVSCSSDGCRESVFKWDREALARVVPAVSPETAMRLLISDAPLFHSICIVNSKNKTPGFGVSAFGESVQLRLKDAKTWAQLHTFGTEMIATNTGSMHQYAPRFTIFRVTNPTMVRTAAHPENRCTNLYGTTTADMNRNYLELVGSYLIPGTQFYTVTAYQNPEVIRVKIENNPFAKGFRNRQMQHLVMGDVLSVYHHVPSGLVKDQTVVPEHGPVGADVSVATYLDC</sequence>
<feature type="region of interest" description="Disordered" evidence="6">
    <location>
        <begin position="59"/>
        <end position="86"/>
    </location>
</feature>
<dbReference type="Gene3D" id="2.60.40.820">
    <property type="entry name" value="Transcription factor, T-box"/>
    <property type="match status" value="1"/>
</dbReference>
<feature type="domain" description="T-box" evidence="7">
    <location>
        <begin position="490"/>
        <end position="601"/>
    </location>
</feature>
<dbReference type="InterPro" id="IPR008967">
    <property type="entry name" value="p53-like_TF_DNA-bd_sf"/>
</dbReference>
<evidence type="ECO:0000256" key="5">
    <source>
        <dbReference type="PROSITE-ProRule" id="PRU00201"/>
    </source>
</evidence>
<keyword evidence="9" id="KW-1185">Reference proteome</keyword>
<evidence type="ECO:0000313" key="8">
    <source>
        <dbReference type="EMBL" id="KAA0184287.1"/>
    </source>
</evidence>
<protein>
    <submittedName>
        <fullName evidence="8">T-box protein</fullName>
    </submittedName>
</protein>
<reference evidence="8" key="1">
    <citation type="submission" date="2019-05" db="EMBL/GenBank/DDBJ databases">
        <title>Annotation for the trematode Fasciolopsis buski.</title>
        <authorList>
            <person name="Choi Y.-J."/>
        </authorList>
    </citation>
    <scope>NUCLEOTIDE SEQUENCE</scope>
    <source>
        <strain evidence="8">HT</strain>
        <tissue evidence="8">Whole worm</tissue>
    </source>
</reference>
<dbReference type="PROSITE" id="PS50252">
    <property type="entry name" value="TBOX_3"/>
    <property type="match status" value="1"/>
</dbReference>
<dbReference type="GO" id="GO:0000785">
    <property type="term" value="C:chromatin"/>
    <property type="evidence" value="ECO:0007669"/>
    <property type="project" value="TreeGrafter"/>
</dbReference>
<keyword evidence="3" id="KW-0804">Transcription</keyword>
<evidence type="ECO:0000256" key="4">
    <source>
        <dbReference type="ARBA" id="ARBA00023242"/>
    </source>
</evidence>
<dbReference type="GO" id="GO:0045893">
    <property type="term" value="P:positive regulation of DNA-templated transcription"/>
    <property type="evidence" value="ECO:0007669"/>
    <property type="project" value="InterPro"/>
</dbReference>
<dbReference type="AlphaFoldDB" id="A0A8E0RJC0"/>
<dbReference type="InterPro" id="IPR001699">
    <property type="entry name" value="TF_T-box"/>
</dbReference>
<dbReference type="GO" id="GO:0001708">
    <property type="term" value="P:cell fate specification"/>
    <property type="evidence" value="ECO:0007669"/>
    <property type="project" value="TreeGrafter"/>
</dbReference>
<dbReference type="InterPro" id="IPR036960">
    <property type="entry name" value="T-box_sf"/>
</dbReference>
<dbReference type="GO" id="GO:0005634">
    <property type="term" value="C:nucleus"/>
    <property type="evidence" value="ECO:0007669"/>
    <property type="project" value="UniProtKB-SubCell"/>
</dbReference>
<evidence type="ECO:0000256" key="6">
    <source>
        <dbReference type="SAM" id="MobiDB-lite"/>
    </source>
</evidence>
<accession>A0A8E0RJC0</accession>
<proteinExistence type="predicted"/>